<keyword evidence="3" id="KW-1185">Reference proteome</keyword>
<feature type="transmembrane region" description="Helical" evidence="1">
    <location>
        <begin position="121"/>
        <end position="138"/>
    </location>
</feature>
<feature type="transmembrane region" description="Helical" evidence="1">
    <location>
        <begin position="158"/>
        <end position="178"/>
    </location>
</feature>
<proteinExistence type="predicted"/>
<dbReference type="RefSeq" id="WP_205078037.1">
    <property type="nucleotide sequence ID" value="NZ_QFFZ01000036.1"/>
</dbReference>
<feature type="transmembrane region" description="Helical" evidence="1">
    <location>
        <begin position="86"/>
        <end position="109"/>
    </location>
</feature>
<sequence length="362" mass="37945">MKKNVFIAVAGAVIAVMALALVKLGNPPNMGFCIACFLRDITGGLGLHRVNTLQYIRPEIIGLVLGAFATSLFTREYRSLGGSNSFTRFILAFFVMIGMMVFLGCPLRMVLRIAGGDLNAIVALVGLVAGVLLGVAFLRKGFSLGRAIPQNRTNGYIFPLLFVAMLVLLLARPAYIFFSEQGPGSMHAPIIAALVAGLIMGILAQRTRFCFVGGIRDSILFGEFYLLYGFLTLLVVALIGNLVLGSFNLGFVNQPIAHNDGVWNFLGMALGGFGSVLLGGCPLRQLVSASEGNTDSALTVLGLIAGAAFAHNFGLAASTKGVAVNGQIAVIIGFAIILLIAFLNTKGIPVRQGVSAGGSKGC</sequence>
<dbReference type="InterPro" id="IPR026366">
    <property type="entry name" value="Seleno_YedE"/>
</dbReference>
<comment type="caution">
    <text evidence="2">The sequence shown here is derived from an EMBL/GenBank/DDBJ whole genome shotgun (WGS) entry which is preliminary data.</text>
</comment>
<dbReference type="AlphaFoldDB" id="A0A4Y7RM23"/>
<dbReference type="InterPro" id="IPR007272">
    <property type="entry name" value="Sulf_transp_TsuA/YedE"/>
</dbReference>
<feature type="transmembrane region" description="Helical" evidence="1">
    <location>
        <begin position="225"/>
        <end position="249"/>
    </location>
</feature>
<feature type="transmembrane region" description="Helical" evidence="1">
    <location>
        <begin position="55"/>
        <end position="74"/>
    </location>
</feature>
<keyword evidence="1" id="KW-0812">Transmembrane</keyword>
<keyword evidence="1" id="KW-1133">Transmembrane helix</keyword>
<evidence type="ECO:0000313" key="2">
    <source>
        <dbReference type="EMBL" id="TEB09871.1"/>
    </source>
</evidence>
<dbReference type="Pfam" id="PF04143">
    <property type="entry name" value="Sulf_transp"/>
    <property type="match status" value="1"/>
</dbReference>
<evidence type="ECO:0000256" key="1">
    <source>
        <dbReference type="SAM" id="Phobius"/>
    </source>
</evidence>
<keyword evidence="1" id="KW-0472">Membrane</keyword>
<protein>
    <submittedName>
        <fullName evidence="2">Uncharacterized protein</fullName>
    </submittedName>
</protein>
<gene>
    <name evidence="2" type="ORF">Pmgp_02779</name>
</gene>
<evidence type="ECO:0000313" key="3">
    <source>
        <dbReference type="Proteomes" id="UP000297597"/>
    </source>
</evidence>
<dbReference type="EMBL" id="QFFZ01000036">
    <property type="protein sequence ID" value="TEB09871.1"/>
    <property type="molecule type" value="Genomic_DNA"/>
</dbReference>
<reference evidence="2 3" key="1">
    <citation type="journal article" date="2018" name="Environ. Microbiol.">
        <title>Novel energy conservation strategies and behaviour of Pelotomaculum schinkii driving syntrophic propionate catabolism.</title>
        <authorList>
            <person name="Hidalgo-Ahumada C.A.P."/>
            <person name="Nobu M.K."/>
            <person name="Narihiro T."/>
            <person name="Tamaki H."/>
            <person name="Liu W.T."/>
            <person name="Kamagata Y."/>
            <person name="Stams A.J.M."/>
            <person name="Imachi H."/>
            <person name="Sousa D.Z."/>
        </authorList>
    </citation>
    <scope>NUCLEOTIDE SEQUENCE [LARGE SCALE GENOMIC DNA]</scope>
    <source>
        <strain evidence="2 3">MGP</strain>
    </source>
</reference>
<accession>A0A4Y7RM23</accession>
<feature type="transmembrane region" description="Helical" evidence="1">
    <location>
        <begin position="184"/>
        <end position="204"/>
    </location>
</feature>
<dbReference type="Proteomes" id="UP000297597">
    <property type="component" value="Unassembled WGS sequence"/>
</dbReference>
<feature type="transmembrane region" description="Helical" evidence="1">
    <location>
        <begin position="261"/>
        <end position="283"/>
    </location>
</feature>
<dbReference type="NCBIfam" id="TIGR04112">
    <property type="entry name" value="seleno_YedE"/>
    <property type="match status" value="1"/>
</dbReference>
<name>A0A4Y7RM23_9FIRM</name>
<feature type="transmembrane region" description="Helical" evidence="1">
    <location>
        <begin position="295"/>
        <end position="316"/>
    </location>
</feature>
<feature type="transmembrane region" description="Helical" evidence="1">
    <location>
        <begin position="322"/>
        <end position="343"/>
    </location>
</feature>
<organism evidence="2 3">
    <name type="scientific">Pelotomaculum propionicicum</name>
    <dbReference type="NCBI Taxonomy" id="258475"/>
    <lineage>
        <taxon>Bacteria</taxon>
        <taxon>Bacillati</taxon>
        <taxon>Bacillota</taxon>
        <taxon>Clostridia</taxon>
        <taxon>Eubacteriales</taxon>
        <taxon>Desulfotomaculaceae</taxon>
        <taxon>Pelotomaculum</taxon>
    </lineage>
</organism>